<dbReference type="HOGENOM" id="CLU_114534_0_0_5"/>
<dbReference type="STRING" id="394221.Mmar10_0930"/>
<dbReference type="OrthoDB" id="1685145at2"/>
<keyword evidence="3" id="KW-1185">Reference proteome</keyword>
<feature type="domain" description="DUF2460" evidence="1">
    <location>
        <begin position="5"/>
        <end position="207"/>
    </location>
</feature>
<organism evidence="2 3">
    <name type="scientific">Maricaulis maris (strain MCS10)</name>
    <name type="common">Caulobacter maris</name>
    <dbReference type="NCBI Taxonomy" id="394221"/>
    <lineage>
        <taxon>Bacteria</taxon>
        <taxon>Pseudomonadati</taxon>
        <taxon>Pseudomonadota</taxon>
        <taxon>Alphaproteobacteria</taxon>
        <taxon>Maricaulales</taxon>
        <taxon>Maricaulaceae</taxon>
        <taxon>Maricaulis</taxon>
    </lineage>
</organism>
<reference evidence="2 3" key="1">
    <citation type="submission" date="2006-08" db="EMBL/GenBank/DDBJ databases">
        <title>Complete sequence of Maricaulis maris MCS10.</title>
        <authorList>
            <consortium name="US DOE Joint Genome Institute"/>
            <person name="Copeland A."/>
            <person name="Lucas S."/>
            <person name="Lapidus A."/>
            <person name="Barry K."/>
            <person name="Detter J.C."/>
            <person name="Glavina del Rio T."/>
            <person name="Hammon N."/>
            <person name="Israni S."/>
            <person name="Dalin E."/>
            <person name="Tice H."/>
            <person name="Pitluck S."/>
            <person name="Saunders E."/>
            <person name="Brettin T."/>
            <person name="Bruce D."/>
            <person name="Han C."/>
            <person name="Tapia R."/>
            <person name="Gilna P."/>
            <person name="Schmutz J."/>
            <person name="Larimer F."/>
            <person name="Land M."/>
            <person name="Hauser L."/>
            <person name="Kyrpides N."/>
            <person name="Mikhailova N."/>
            <person name="Viollier P."/>
            <person name="Stephens C."/>
            <person name="Richardson P."/>
        </authorList>
    </citation>
    <scope>NUCLEOTIDE SEQUENCE [LARGE SCALE GENOMIC DNA]</scope>
    <source>
        <strain evidence="2 3">MCS10</strain>
    </source>
</reference>
<dbReference type="NCBIfam" id="TIGR02217">
    <property type="entry name" value="chp_TIGR02217"/>
    <property type="match status" value="1"/>
</dbReference>
<proteinExistence type="predicted"/>
<protein>
    <recommendedName>
        <fullName evidence="1">DUF2460 domain-containing protein</fullName>
    </recommendedName>
</protein>
<evidence type="ECO:0000313" key="3">
    <source>
        <dbReference type="Proteomes" id="UP000001964"/>
    </source>
</evidence>
<name>Q0AR64_MARMM</name>
<dbReference type="RefSeq" id="WP_011642870.1">
    <property type="nucleotide sequence ID" value="NC_008347.1"/>
</dbReference>
<gene>
    <name evidence="2" type="ordered locus">Mmar10_0930</name>
</gene>
<evidence type="ECO:0000313" key="2">
    <source>
        <dbReference type="EMBL" id="ABI65223.1"/>
    </source>
</evidence>
<dbReference type="EMBL" id="CP000449">
    <property type="protein sequence ID" value="ABI65223.1"/>
    <property type="molecule type" value="Genomic_DNA"/>
</dbReference>
<dbReference type="Proteomes" id="UP000001964">
    <property type="component" value="Chromosome"/>
</dbReference>
<dbReference type="Pfam" id="PF09343">
    <property type="entry name" value="DUF2460"/>
    <property type="match status" value="1"/>
</dbReference>
<sequence length="208" mass="22566">MTVFHEVRFPFSVSVGASGGPERRTDIVPLVSGREQRNTSWADSRRRYDVGPGVRSLTDIHTLIGFFEARRGPLHGFRFRDPFDNRSAAPDQAPDPADQLIGTGDGAVTQFQLVKHYESGGELWTRTITKPVEGSVRVAVEGVETFDFTLDTANGRVTLADPPASGQAVTAGFAFDVPVRFASERLDLALDEPGAASALSIPLIEIRV</sequence>
<dbReference type="eggNOG" id="COG5448">
    <property type="taxonomic scope" value="Bacteria"/>
</dbReference>
<accession>Q0AR64</accession>
<dbReference type="InterPro" id="IPR011740">
    <property type="entry name" value="DUF2460"/>
</dbReference>
<dbReference type="AlphaFoldDB" id="Q0AR64"/>
<dbReference type="KEGG" id="mmr:Mmar10_0930"/>
<evidence type="ECO:0000259" key="1">
    <source>
        <dbReference type="Pfam" id="PF09343"/>
    </source>
</evidence>